<feature type="domain" description="HTH tetR-type" evidence="6">
    <location>
        <begin position="60"/>
        <end position="120"/>
    </location>
</feature>
<sequence>MGNSKTIDALAPDGLRDPVRESGRFRLAFGAGSSHPFDVRRTGTAGQGRGAMDIKDEVAEYKRQRILNVAMTLFDRHGYAQTTIEMMSQELGVTKPFVYSYFKNKSEILAEICLISLTPSMQAAERAVAEYDTPTTQLRAAIEGVVLAVIDNQKSVNIFDREEKFQDEATRKVVLEYQGNLTRMLTRIVVEGNKRGEFDCPDVHSAVFAMGGIASWIRRWYSPGGRMTREEVARAQGDIALRIVAARDPG</sequence>
<keyword evidence="8" id="KW-1185">Reference proteome</keyword>
<gene>
    <name evidence="7" type="ORF">FGK64_01120</name>
</gene>
<protein>
    <submittedName>
        <fullName evidence="7">TetR/AcrR family transcriptional regulator</fullName>
    </submittedName>
</protein>
<dbReference type="InterPro" id="IPR050109">
    <property type="entry name" value="HTH-type_TetR-like_transc_reg"/>
</dbReference>
<dbReference type="InterPro" id="IPR009057">
    <property type="entry name" value="Homeodomain-like_sf"/>
</dbReference>
<dbReference type="Gene3D" id="1.10.357.10">
    <property type="entry name" value="Tetracycline Repressor, domain 2"/>
    <property type="match status" value="1"/>
</dbReference>
<dbReference type="PROSITE" id="PS01081">
    <property type="entry name" value="HTH_TETR_1"/>
    <property type="match status" value="1"/>
</dbReference>
<dbReference type="PROSITE" id="PS50977">
    <property type="entry name" value="HTH_TETR_2"/>
    <property type="match status" value="1"/>
</dbReference>
<accession>A0ABY2XC65</accession>
<organism evidence="7 8">
    <name type="scientific">Arenibacterium halophilum</name>
    <dbReference type="NCBI Taxonomy" id="2583821"/>
    <lineage>
        <taxon>Bacteria</taxon>
        <taxon>Pseudomonadati</taxon>
        <taxon>Pseudomonadota</taxon>
        <taxon>Alphaproteobacteria</taxon>
        <taxon>Rhodobacterales</taxon>
        <taxon>Paracoccaceae</taxon>
        <taxon>Arenibacterium</taxon>
    </lineage>
</organism>
<dbReference type="InterPro" id="IPR036271">
    <property type="entry name" value="Tet_transcr_reg_TetR-rel_C_sf"/>
</dbReference>
<evidence type="ECO:0000313" key="8">
    <source>
        <dbReference type="Proteomes" id="UP001191082"/>
    </source>
</evidence>
<proteinExistence type="predicted"/>
<dbReference type="InterPro" id="IPR001647">
    <property type="entry name" value="HTH_TetR"/>
</dbReference>
<evidence type="ECO:0000256" key="2">
    <source>
        <dbReference type="ARBA" id="ARBA00023015"/>
    </source>
</evidence>
<evidence type="ECO:0000256" key="3">
    <source>
        <dbReference type="ARBA" id="ARBA00023125"/>
    </source>
</evidence>
<evidence type="ECO:0000256" key="5">
    <source>
        <dbReference type="PROSITE-ProRule" id="PRU00335"/>
    </source>
</evidence>
<dbReference type="InterPro" id="IPR023772">
    <property type="entry name" value="DNA-bd_HTH_TetR-type_CS"/>
</dbReference>
<keyword evidence="3 5" id="KW-0238">DNA-binding</keyword>
<dbReference type="PRINTS" id="PR00455">
    <property type="entry name" value="HTHTETR"/>
</dbReference>
<evidence type="ECO:0000259" key="6">
    <source>
        <dbReference type="PROSITE" id="PS50977"/>
    </source>
</evidence>
<keyword evidence="1" id="KW-0678">Repressor</keyword>
<dbReference type="Pfam" id="PF17932">
    <property type="entry name" value="TetR_C_24"/>
    <property type="match status" value="1"/>
</dbReference>
<evidence type="ECO:0000313" key="7">
    <source>
        <dbReference type="EMBL" id="TMV14618.1"/>
    </source>
</evidence>
<reference evidence="7 8" key="1">
    <citation type="submission" date="2019-05" db="EMBL/GenBank/DDBJ databases">
        <title>Marivita sp. nov. isolated from sea sediment.</title>
        <authorList>
            <person name="Kim W."/>
        </authorList>
    </citation>
    <scope>NUCLEOTIDE SEQUENCE [LARGE SCALE GENOMIC DNA]</scope>
    <source>
        <strain evidence="7 8">CAU 1492</strain>
    </source>
</reference>
<keyword evidence="2" id="KW-0805">Transcription regulation</keyword>
<comment type="caution">
    <text evidence="7">The sequence shown here is derived from an EMBL/GenBank/DDBJ whole genome shotgun (WGS) entry which is preliminary data.</text>
</comment>
<dbReference type="Pfam" id="PF00440">
    <property type="entry name" value="TetR_N"/>
    <property type="match status" value="1"/>
</dbReference>
<dbReference type="SUPFAM" id="SSF48498">
    <property type="entry name" value="Tetracyclin repressor-like, C-terminal domain"/>
    <property type="match status" value="1"/>
</dbReference>
<feature type="DNA-binding region" description="H-T-H motif" evidence="5">
    <location>
        <begin position="83"/>
        <end position="102"/>
    </location>
</feature>
<dbReference type="SUPFAM" id="SSF46689">
    <property type="entry name" value="Homeodomain-like"/>
    <property type="match status" value="1"/>
</dbReference>
<dbReference type="PANTHER" id="PTHR30055">
    <property type="entry name" value="HTH-TYPE TRANSCRIPTIONAL REGULATOR RUTR"/>
    <property type="match status" value="1"/>
</dbReference>
<dbReference type="Proteomes" id="UP001191082">
    <property type="component" value="Unassembled WGS sequence"/>
</dbReference>
<keyword evidence="4" id="KW-0804">Transcription</keyword>
<dbReference type="InterPro" id="IPR041490">
    <property type="entry name" value="KstR2_TetR_C"/>
</dbReference>
<evidence type="ECO:0000256" key="1">
    <source>
        <dbReference type="ARBA" id="ARBA00022491"/>
    </source>
</evidence>
<dbReference type="EMBL" id="VCPC01000001">
    <property type="protein sequence ID" value="TMV14618.1"/>
    <property type="molecule type" value="Genomic_DNA"/>
</dbReference>
<dbReference type="PANTHER" id="PTHR30055:SF175">
    <property type="entry name" value="HTH-TYPE TRANSCRIPTIONAL REPRESSOR KSTR2"/>
    <property type="match status" value="1"/>
</dbReference>
<evidence type="ECO:0000256" key="4">
    <source>
        <dbReference type="ARBA" id="ARBA00023163"/>
    </source>
</evidence>
<name>A0ABY2XC65_9RHOB</name>